<evidence type="ECO:0000313" key="2">
    <source>
        <dbReference type="EMBL" id="GFZ12900.1"/>
    </source>
</evidence>
<evidence type="ECO:0000256" key="1">
    <source>
        <dbReference type="SAM" id="MobiDB-lite"/>
    </source>
</evidence>
<protein>
    <submittedName>
        <fullName evidence="2">Uncharacterized protein</fullName>
    </submittedName>
</protein>
<dbReference type="CDD" id="cd00303">
    <property type="entry name" value="retropepsin_like"/>
    <property type="match status" value="1"/>
</dbReference>
<organism evidence="2 3">
    <name type="scientific">Actinidia rufa</name>
    <dbReference type="NCBI Taxonomy" id="165716"/>
    <lineage>
        <taxon>Eukaryota</taxon>
        <taxon>Viridiplantae</taxon>
        <taxon>Streptophyta</taxon>
        <taxon>Embryophyta</taxon>
        <taxon>Tracheophyta</taxon>
        <taxon>Spermatophyta</taxon>
        <taxon>Magnoliopsida</taxon>
        <taxon>eudicotyledons</taxon>
        <taxon>Gunneridae</taxon>
        <taxon>Pentapetalae</taxon>
        <taxon>asterids</taxon>
        <taxon>Ericales</taxon>
        <taxon>Actinidiaceae</taxon>
        <taxon>Actinidia</taxon>
    </lineage>
</organism>
<dbReference type="InterPro" id="IPR021109">
    <property type="entry name" value="Peptidase_aspartic_dom_sf"/>
</dbReference>
<name>A0A7J0GQ08_9ERIC</name>
<feature type="compositionally biased region" description="Polar residues" evidence="1">
    <location>
        <begin position="133"/>
        <end position="151"/>
    </location>
</feature>
<sequence>MMMSYQLCRRCMVTLVTPPTDTAVGASRFLSKTPERPGTIFDELAANNQTWEMAGTTEPTRATGKYILHDVGDDDVRTQLAKLTRQLEMLTTKKVHEVSTKESHTQALNDIRSHLSKLTTSMGVAQNERGKFPSQTSAKPQGQHSVGSSNEGHMEHLKAVTTLRSGREVDKTIYPKVTNTTGLRTAPIPSYGERPNVSVEKFEEERNVEKDESVENDQIGGKAHEGVGVRNNREDPGCPTVSIVIGATTIEHALLDLGASVNLLPYMVYKKLGLGELKPTSVTLQLADRSVRIPRGIIEDVLVQVDKFYFPADFIVLDTQPVLDPDAQIPVILGRPFLATSDAIIQCRNGRVKFSFGNMTCDLKIFDVARQVGDEGSVHEVNYIDTIVQHHIDTKLLSDPLLTCLVNPPTTDYTLSPAVEHIYSLINVEEVQEIQGWIPKFENLPPITERALPSNIQPPKLELKPLPSTLKYTYLGADGTFPVIISSSLNESQESQLSALFEAS</sequence>
<reference evidence="2 3" key="1">
    <citation type="submission" date="2019-07" db="EMBL/GenBank/DDBJ databases">
        <title>De Novo Assembly of kiwifruit Actinidia rufa.</title>
        <authorList>
            <person name="Sugita-Konishi S."/>
            <person name="Sato K."/>
            <person name="Mori E."/>
            <person name="Abe Y."/>
            <person name="Kisaki G."/>
            <person name="Hamano K."/>
            <person name="Suezawa K."/>
            <person name="Otani M."/>
            <person name="Fukuda T."/>
            <person name="Manabe T."/>
            <person name="Gomi K."/>
            <person name="Tabuchi M."/>
            <person name="Akimitsu K."/>
            <person name="Kataoka I."/>
        </authorList>
    </citation>
    <scope>NUCLEOTIDE SEQUENCE [LARGE SCALE GENOMIC DNA]</scope>
    <source>
        <strain evidence="3">cv. Fuchu</strain>
    </source>
</reference>
<dbReference type="AlphaFoldDB" id="A0A7J0GQ08"/>
<dbReference type="OrthoDB" id="1934381at2759"/>
<feature type="region of interest" description="Disordered" evidence="1">
    <location>
        <begin position="130"/>
        <end position="154"/>
    </location>
</feature>
<keyword evidence="3" id="KW-1185">Reference proteome</keyword>
<dbReference type="PANTHER" id="PTHR33067">
    <property type="entry name" value="RNA-DIRECTED DNA POLYMERASE-RELATED"/>
    <property type="match status" value="1"/>
</dbReference>
<gene>
    <name evidence="2" type="ORF">Acr_23g0012850</name>
</gene>
<proteinExistence type="predicted"/>
<dbReference type="EMBL" id="BJWL01000023">
    <property type="protein sequence ID" value="GFZ12900.1"/>
    <property type="molecule type" value="Genomic_DNA"/>
</dbReference>
<accession>A0A7J0GQ08</accession>
<comment type="caution">
    <text evidence="2">The sequence shown here is derived from an EMBL/GenBank/DDBJ whole genome shotgun (WGS) entry which is preliminary data.</text>
</comment>
<dbReference type="PANTHER" id="PTHR33067:SF32">
    <property type="entry name" value="ASPARTIC PEPTIDASE DDI1-TYPE DOMAIN-CONTAINING PROTEIN"/>
    <property type="match status" value="1"/>
</dbReference>
<dbReference type="Gene3D" id="2.40.70.10">
    <property type="entry name" value="Acid Proteases"/>
    <property type="match status" value="1"/>
</dbReference>
<dbReference type="Proteomes" id="UP000585474">
    <property type="component" value="Unassembled WGS sequence"/>
</dbReference>
<evidence type="ECO:0000313" key="3">
    <source>
        <dbReference type="Proteomes" id="UP000585474"/>
    </source>
</evidence>
<dbReference type="SUPFAM" id="SSF50630">
    <property type="entry name" value="Acid proteases"/>
    <property type="match status" value="1"/>
</dbReference>